<dbReference type="GO" id="GO:0008017">
    <property type="term" value="F:microtubule binding"/>
    <property type="evidence" value="ECO:0007669"/>
    <property type="project" value="TreeGrafter"/>
</dbReference>
<evidence type="ECO:0000256" key="2">
    <source>
        <dbReference type="ARBA" id="ARBA00010841"/>
    </source>
</evidence>
<dbReference type="VEuPathDB" id="FungiDB:AeMF1_002176"/>
<evidence type="ECO:0000256" key="5">
    <source>
        <dbReference type="ARBA" id="ARBA00023069"/>
    </source>
</evidence>
<dbReference type="GO" id="GO:0036064">
    <property type="term" value="C:ciliary basal body"/>
    <property type="evidence" value="ECO:0007669"/>
    <property type="project" value="TreeGrafter"/>
</dbReference>
<dbReference type="PANTHER" id="PTHR31954:SF1">
    <property type="entry name" value="CILIA- AND FLAGELLA-ASSOCIATED PROTEIN 157"/>
    <property type="match status" value="1"/>
</dbReference>
<protein>
    <recommendedName>
        <fullName evidence="3">Cilia- and flagella-associated protein 157</fullName>
    </recommendedName>
</protein>
<dbReference type="AlphaFoldDB" id="A0A6G0W680"/>
<evidence type="ECO:0000256" key="6">
    <source>
        <dbReference type="ARBA" id="ARBA00023273"/>
    </source>
</evidence>
<accession>A0A6G0W680</accession>
<name>A0A6G0W680_9STRA</name>
<comment type="similarity">
    <text evidence="2">Belongs to the CFAP157 family.</text>
</comment>
<comment type="caution">
    <text evidence="9">The sequence shown here is derived from an EMBL/GenBank/DDBJ whole genome shotgun (WGS) entry which is preliminary data.</text>
</comment>
<keyword evidence="10" id="KW-1185">Reference proteome</keyword>
<keyword evidence="5" id="KW-0969">Cilium</keyword>
<sequence length="579" mass="66332">METKTPPPQVDGAPSAFVPKVRDIGTIALEAIGKIDTVLAFELTVMNDHMKTVEKENVILKAENDALKAKILQQREDEADIYYYLHKKLDANYQVIAQLEGDIEAVKQERDAMDKMFHQQQEETQSAFAKEKKDLTERIESAQDTLHALEVFRERKVELEDTIAAMEATLAMEKENHKKQVLEMERRNVQEKERIKKDMLMKIKENKQNLLARTEDQLDSTTKRTMMENDQMISELQYQSKETEKLLAKYKALETEVVQLRLQLKLNKETEMEMAKRTHFYQKLIKKLNDRARSDAAREADDGRSKDQLNKANGEMLEVLESKSQSLQAQLRTLSEELHDTRTQLEAARTEKHNMLAQQDDTLRFLLTAITDITHQLALHDRHRPVTLKEWQAGDIIPAKLDDLPPSDVRKVLQMLFGKLHAYQSQIVETTRALPQKQHGTELPPIKPSQQQYQTQQHQSRADQIEILKALANYGPSTVPERPSRNPSTEQLHQRSVACQTLSNWSETKSNARKNVSNVVVHPQQARTLPQESPPKAPMTAEGRVEAAPSLISTRRPVVKKRIVLPEAHRLPPPGGKNP</sequence>
<evidence type="ECO:0000256" key="8">
    <source>
        <dbReference type="SAM" id="MobiDB-lite"/>
    </source>
</evidence>
<dbReference type="EMBL" id="VJMJ01000330">
    <property type="protein sequence ID" value="KAF0722590.1"/>
    <property type="molecule type" value="Genomic_DNA"/>
</dbReference>
<evidence type="ECO:0000256" key="7">
    <source>
        <dbReference type="SAM" id="Coils"/>
    </source>
</evidence>
<evidence type="ECO:0000256" key="4">
    <source>
        <dbReference type="ARBA" id="ARBA00023054"/>
    </source>
</evidence>
<feature type="coiled-coil region" evidence="7">
    <location>
        <begin position="50"/>
        <end position="123"/>
    </location>
</feature>
<feature type="coiled-coil region" evidence="7">
    <location>
        <begin position="317"/>
        <end position="351"/>
    </location>
</feature>
<comment type="subcellular location">
    <subcellularLocation>
        <location evidence="1">Cell projection</location>
        <location evidence="1">Cilium</location>
    </subcellularLocation>
</comment>
<evidence type="ECO:0000313" key="10">
    <source>
        <dbReference type="Proteomes" id="UP000481153"/>
    </source>
</evidence>
<dbReference type="Proteomes" id="UP000481153">
    <property type="component" value="Unassembled WGS sequence"/>
</dbReference>
<evidence type="ECO:0000313" key="9">
    <source>
        <dbReference type="EMBL" id="KAF0722590.1"/>
    </source>
</evidence>
<organism evidence="9 10">
    <name type="scientific">Aphanomyces euteiches</name>
    <dbReference type="NCBI Taxonomy" id="100861"/>
    <lineage>
        <taxon>Eukaryota</taxon>
        <taxon>Sar</taxon>
        <taxon>Stramenopiles</taxon>
        <taxon>Oomycota</taxon>
        <taxon>Saprolegniomycetes</taxon>
        <taxon>Saprolegniales</taxon>
        <taxon>Verrucalvaceae</taxon>
        <taxon>Aphanomyces</taxon>
    </lineage>
</organism>
<evidence type="ECO:0000256" key="3">
    <source>
        <dbReference type="ARBA" id="ARBA00014087"/>
    </source>
</evidence>
<reference evidence="9 10" key="1">
    <citation type="submission" date="2019-07" db="EMBL/GenBank/DDBJ databases">
        <title>Genomics analysis of Aphanomyces spp. identifies a new class of oomycete effector associated with host adaptation.</title>
        <authorList>
            <person name="Gaulin E."/>
        </authorList>
    </citation>
    <scope>NUCLEOTIDE SEQUENCE [LARGE SCALE GENOMIC DNA]</scope>
    <source>
        <strain evidence="9 10">ATCC 201684</strain>
    </source>
</reference>
<dbReference type="InterPro" id="IPR038844">
    <property type="entry name" value="CFAP157"/>
</dbReference>
<feature type="coiled-coil region" evidence="7">
    <location>
        <begin position="149"/>
        <end position="270"/>
    </location>
</feature>
<keyword evidence="4 7" id="KW-0175">Coiled coil</keyword>
<evidence type="ECO:0000256" key="1">
    <source>
        <dbReference type="ARBA" id="ARBA00004138"/>
    </source>
</evidence>
<proteinExistence type="inferred from homology"/>
<dbReference type="PANTHER" id="PTHR31954">
    <property type="entry name" value="CILIA- AND FLAGELLA-ASSOCIATED PROTEIN 157"/>
    <property type="match status" value="1"/>
</dbReference>
<keyword evidence="6" id="KW-0966">Cell projection</keyword>
<feature type="region of interest" description="Disordered" evidence="8">
    <location>
        <begin position="524"/>
        <end position="551"/>
    </location>
</feature>
<gene>
    <name evidence="9" type="ORF">Ae201684_018323</name>
</gene>